<proteinExistence type="predicted"/>
<dbReference type="Gene3D" id="3.30.559.30">
    <property type="entry name" value="Nonribosomal peptide synthetase, condensation domain"/>
    <property type="match status" value="1"/>
</dbReference>
<accession>A0A1X2LJD6</accession>
<name>A0A1X2LJD6_9MYCO</name>
<evidence type="ECO:0000256" key="1">
    <source>
        <dbReference type="ARBA" id="ARBA00001957"/>
    </source>
</evidence>
<evidence type="ECO:0000256" key="2">
    <source>
        <dbReference type="ARBA" id="ARBA00022450"/>
    </source>
</evidence>
<dbReference type="EMBL" id="NCXP01000082">
    <property type="protein sequence ID" value="OSC34288.1"/>
    <property type="molecule type" value="Genomic_DNA"/>
</dbReference>
<dbReference type="SMART" id="SM00823">
    <property type="entry name" value="PKS_PP"/>
    <property type="match status" value="1"/>
</dbReference>
<dbReference type="GO" id="GO:0003824">
    <property type="term" value="F:catalytic activity"/>
    <property type="evidence" value="ECO:0007669"/>
    <property type="project" value="InterPro"/>
</dbReference>
<protein>
    <recommendedName>
        <fullName evidence="4">Carrier domain-containing protein</fullName>
    </recommendedName>
</protein>
<dbReference type="GO" id="GO:0008610">
    <property type="term" value="P:lipid biosynthetic process"/>
    <property type="evidence" value="ECO:0007669"/>
    <property type="project" value="UniProtKB-ARBA"/>
</dbReference>
<feature type="domain" description="Carrier" evidence="4">
    <location>
        <begin position="1"/>
        <end position="58"/>
    </location>
</feature>
<gene>
    <name evidence="5" type="ORF">B8W66_23565</name>
</gene>
<keyword evidence="3" id="KW-0597">Phosphoprotein</keyword>
<dbReference type="Proteomes" id="UP000193247">
    <property type="component" value="Unassembled WGS sequence"/>
</dbReference>
<dbReference type="PANTHER" id="PTHR45398:SF1">
    <property type="entry name" value="ENZYME, PUTATIVE (JCVI)-RELATED"/>
    <property type="match status" value="1"/>
</dbReference>
<dbReference type="RefSeq" id="WP_242670398.1">
    <property type="nucleotide sequence ID" value="NZ_NCXP01000082.1"/>
</dbReference>
<dbReference type="SUPFAM" id="SSF52777">
    <property type="entry name" value="CoA-dependent acyltransferases"/>
    <property type="match status" value="2"/>
</dbReference>
<dbReference type="STRING" id="1430326.B8W66_23565"/>
<dbReference type="InterPro" id="IPR036736">
    <property type="entry name" value="ACP-like_sf"/>
</dbReference>
<dbReference type="Pfam" id="PF00668">
    <property type="entry name" value="Condensation"/>
    <property type="match status" value="1"/>
</dbReference>
<dbReference type="AlphaFoldDB" id="A0A1X2LJD6"/>
<dbReference type="InterPro" id="IPR009081">
    <property type="entry name" value="PP-bd_ACP"/>
</dbReference>
<comment type="cofactor">
    <cofactor evidence="1">
        <name>pantetheine 4'-phosphate</name>
        <dbReference type="ChEBI" id="CHEBI:47942"/>
    </cofactor>
</comment>
<evidence type="ECO:0000256" key="3">
    <source>
        <dbReference type="ARBA" id="ARBA00022553"/>
    </source>
</evidence>
<dbReference type="InterPro" id="IPR020806">
    <property type="entry name" value="PKS_PP-bd"/>
</dbReference>
<organism evidence="5 6">
    <name type="scientific">Mycobacterium decipiens</name>
    <dbReference type="NCBI Taxonomy" id="1430326"/>
    <lineage>
        <taxon>Bacteria</taxon>
        <taxon>Bacillati</taxon>
        <taxon>Actinomycetota</taxon>
        <taxon>Actinomycetes</taxon>
        <taxon>Mycobacteriales</taxon>
        <taxon>Mycobacteriaceae</taxon>
        <taxon>Mycobacterium</taxon>
    </lineage>
</organism>
<dbReference type="Pfam" id="PF00550">
    <property type="entry name" value="PP-binding"/>
    <property type="match status" value="1"/>
</dbReference>
<evidence type="ECO:0000313" key="6">
    <source>
        <dbReference type="Proteomes" id="UP000193247"/>
    </source>
</evidence>
<reference evidence="5 6" key="1">
    <citation type="submission" date="2017-04" db="EMBL/GenBank/DDBJ databases">
        <title>The new phylogeny of genus Mycobacterium.</title>
        <authorList>
            <person name="Tortoli E."/>
            <person name="Trovato A."/>
            <person name="Cirillo D.M."/>
        </authorList>
    </citation>
    <scope>NUCLEOTIDE SEQUENCE [LARGE SCALE GENOMIC DNA]</scope>
    <source>
        <strain evidence="5 6">TBL 1200985</strain>
    </source>
</reference>
<dbReference type="Gene3D" id="3.30.559.10">
    <property type="entry name" value="Chloramphenicol acetyltransferase-like domain"/>
    <property type="match status" value="1"/>
</dbReference>
<dbReference type="PANTHER" id="PTHR45398">
    <property type="match status" value="1"/>
</dbReference>
<dbReference type="CDD" id="cd19540">
    <property type="entry name" value="LCL_NRPS-like"/>
    <property type="match status" value="1"/>
</dbReference>
<dbReference type="GO" id="GO:0031177">
    <property type="term" value="F:phosphopantetheine binding"/>
    <property type="evidence" value="ECO:0007669"/>
    <property type="project" value="InterPro"/>
</dbReference>
<dbReference type="SUPFAM" id="SSF47336">
    <property type="entry name" value="ACP-like"/>
    <property type="match status" value="1"/>
</dbReference>
<dbReference type="PROSITE" id="PS00012">
    <property type="entry name" value="PHOSPHOPANTETHEINE"/>
    <property type="match status" value="1"/>
</dbReference>
<dbReference type="Gene3D" id="1.10.1200.10">
    <property type="entry name" value="ACP-like"/>
    <property type="match status" value="1"/>
</dbReference>
<dbReference type="InterPro" id="IPR001242">
    <property type="entry name" value="Condensation_dom"/>
</dbReference>
<dbReference type="PROSITE" id="PS50075">
    <property type="entry name" value="CARRIER"/>
    <property type="match status" value="1"/>
</dbReference>
<feature type="non-terminal residue" evidence="5">
    <location>
        <position position="545"/>
    </location>
</feature>
<comment type="caution">
    <text evidence="5">The sequence shown here is derived from an EMBL/GenBank/DDBJ whole genome shotgun (WGS) entry which is preliminary data.</text>
</comment>
<evidence type="ECO:0000259" key="4">
    <source>
        <dbReference type="PROSITE" id="PS50075"/>
    </source>
</evidence>
<dbReference type="InterPro" id="IPR023213">
    <property type="entry name" value="CAT-like_dom_sf"/>
</dbReference>
<keyword evidence="2" id="KW-0596">Phosphopantetheine</keyword>
<evidence type="ECO:0000313" key="5">
    <source>
        <dbReference type="EMBL" id="OSC34288.1"/>
    </source>
</evidence>
<keyword evidence="6" id="KW-1185">Reference proteome</keyword>
<dbReference type="InterPro" id="IPR006162">
    <property type="entry name" value="Ppantetheine_attach_site"/>
</dbReference>
<sequence length="545" mass="59607">GVAQVGIDDKFFDLGGHSLSVTRLVARIRAELDVEVPIRAVFDAPTVAELAQWLSVHAGQRVRAALTPRPRPARLPLSYAQARLWFLHKYEGPSATYNIPLALRLTGAVDHAALRAAIVDVIGRHESLRTLFGETDGVPHQQILAVEEIDTPVLVTEVAVEGLAAAVVEAVGYRFDLATQIPIRAHLLAVSATEQVLVVVVHHIAADGASLVPLARDVATAYAARLAGQAPGWAPLAVQYADYTLWQHEVLGSEDDPDSVLSQQFDYWRAELDGVPEHIVLPLDRPRPPQQSFRGAQLGLSIDAELRARIEAHARQTGATTSMVLQAGLMVLLHKLGAGDDLTIGGPIAGRTDDTLSDLIGFFVNTWVLRVDTSGNPCFGELLEQVRAKALAAYENQDAPFERLVERLNPIRSTAHHPLFQVSLALQNNPLPAIEFPGLDIEILPAPTHTAKFDLFIDLVDLPSHTKDPQPLTGTIEYATDLFDRDTIEKFATYYLHILDIVTTDPQQRIDLIEIIDPAERQRLLVECNDTATAIPETTIPELFA</sequence>
<feature type="non-terminal residue" evidence="5">
    <location>
        <position position="1"/>
    </location>
</feature>